<accession>A0AAE0FZX6</accession>
<reference evidence="1 2" key="1">
    <citation type="journal article" date="2015" name="Genome Biol. Evol.">
        <title>Comparative Genomics of a Bacterivorous Green Alga Reveals Evolutionary Causalities and Consequences of Phago-Mixotrophic Mode of Nutrition.</title>
        <authorList>
            <person name="Burns J.A."/>
            <person name="Paasch A."/>
            <person name="Narechania A."/>
            <person name="Kim E."/>
        </authorList>
    </citation>
    <scope>NUCLEOTIDE SEQUENCE [LARGE SCALE GENOMIC DNA]</scope>
    <source>
        <strain evidence="1 2">PLY_AMNH</strain>
    </source>
</reference>
<name>A0AAE0FZX6_9CHLO</name>
<dbReference type="AlphaFoldDB" id="A0AAE0FZX6"/>
<organism evidence="1 2">
    <name type="scientific">Cymbomonas tetramitiformis</name>
    <dbReference type="NCBI Taxonomy" id="36881"/>
    <lineage>
        <taxon>Eukaryota</taxon>
        <taxon>Viridiplantae</taxon>
        <taxon>Chlorophyta</taxon>
        <taxon>Pyramimonadophyceae</taxon>
        <taxon>Pyramimonadales</taxon>
        <taxon>Pyramimonadaceae</taxon>
        <taxon>Cymbomonas</taxon>
    </lineage>
</organism>
<dbReference type="Proteomes" id="UP001190700">
    <property type="component" value="Unassembled WGS sequence"/>
</dbReference>
<evidence type="ECO:0000313" key="2">
    <source>
        <dbReference type="Proteomes" id="UP001190700"/>
    </source>
</evidence>
<comment type="caution">
    <text evidence="1">The sequence shown here is derived from an EMBL/GenBank/DDBJ whole genome shotgun (WGS) entry which is preliminary data.</text>
</comment>
<feature type="non-terminal residue" evidence="1">
    <location>
        <position position="193"/>
    </location>
</feature>
<keyword evidence="2" id="KW-1185">Reference proteome</keyword>
<dbReference type="EMBL" id="LGRX02011457">
    <property type="protein sequence ID" value="KAK3268944.1"/>
    <property type="molecule type" value="Genomic_DNA"/>
</dbReference>
<sequence>MDGRWPVGAGACVRNRPRYINIFSEVKVGSKRWLAGALKKATFTAEDAPGSWSIRSMGQHANSLAAHRRNVKEQLAAQKKDATTESRTIPSVIKEWDRGPDTQANRELELGRSGWAASISEPYVPLGTPELQFKHPHTLLRGADESEEMRLRREQQEWEQRNRATLEEGLCVPLRRPKPKTHASHDLMQLAKQ</sequence>
<proteinExistence type="predicted"/>
<protein>
    <submittedName>
        <fullName evidence="1">Uncharacterized protein</fullName>
    </submittedName>
</protein>
<evidence type="ECO:0000313" key="1">
    <source>
        <dbReference type="EMBL" id="KAK3268944.1"/>
    </source>
</evidence>
<gene>
    <name evidence="1" type="ORF">CYMTET_22582</name>
</gene>